<evidence type="ECO:0000313" key="1">
    <source>
        <dbReference type="EMBL" id="MDZ5762391.1"/>
    </source>
</evidence>
<sequence length="228" mass="26358">MRLKSLLKPLILTLWNNVVAKALRDAWDGAEKETRSSVRKFISFMISNPNHWSAKAKVIQLLKVYHALKLDAKELVEIMEEYQEFWNDERKVDQLLELGRHYDLTYNGINDKTISRIVKSMETKSQILDNNQKINILLELNAGKKADGKYAALILESMAEYPIIWANEINTILKVAVSSHISDTDIAKLVISMHEYPGIWDREKDIIYEKIVLLRDIITSIKSPLKVH</sequence>
<comment type="caution">
    <text evidence="1">The sequence shown here is derived from an EMBL/GenBank/DDBJ whole genome shotgun (WGS) entry which is preliminary data.</text>
</comment>
<protein>
    <submittedName>
        <fullName evidence="1">Uncharacterized protein</fullName>
    </submittedName>
</protein>
<keyword evidence="2" id="KW-1185">Reference proteome</keyword>
<dbReference type="EMBL" id="JARGYT010000044">
    <property type="protein sequence ID" value="MDZ5762391.1"/>
    <property type="molecule type" value="Genomic_DNA"/>
</dbReference>
<evidence type="ECO:0000313" key="2">
    <source>
        <dbReference type="Proteomes" id="UP001293791"/>
    </source>
</evidence>
<reference evidence="1 2" key="1">
    <citation type="submission" date="2023-02" db="EMBL/GenBank/DDBJ databases">
        <title>Host association and intracellularity evolved multiple times independently in the Rickettsiales.</title>
        <authorList>
            <person name="Castelli M."/>
            <person name="Nardi T."/>
            <person name="Gammuto L."/>
            <person name="Bellinzona G."/>
            <person name="Sabaneyeva E."/>
            <person name="Potekhin A."/>
            <person name="Serra V."/>
            <person name="Petroni G."/>
            <person name="Sassera D."/>
        </authorList>
    </citation>
    <scope>NUCLEOTIDE SEQUENCE [LARGE SCALE GENOMIC DNA]</scope>
    <source>
        <strain evidence="1 2">BOD18</strain>
    </source>
</reference>
<organism evidence="1 2">
    <name type="scientific">Candidatus Cyrtobacter comes</name>
    <dbReference type="NCBI Taxonomy" id="675776"/>
    <lineage>
        <taxon>Bacteria</taxon>
        <taxon>Pseudomonadati</taxon>
        <taxon>Pseudomonadota</taxon>
        <taxon>Alphaproteobacteria</taxon>
        <taxon>Rickettsiales</taxon>
        <taxon>Candidatus Midichloriaceae</taxon>
        <taxon>Candidatus Cyrtobacter</taxon>
    </lineage>
</organism>
<proteinExistence type="predicted"/>
<accession>A0ABU5L8E1</accession>
<dbReference type="Proteomes" id="UP001293791">
    <property type="component" value="Unassembled WGS sequence"/>
</dbReference>
<name>A0ABU5L8E1_9RICK</name>
<gene>
    <name evidence="1" type="ORF">Cyrtocomes_00771</name>
</gene>
<dbReference type="RefSeq" id="WP_322497862.1">
    <property type="nucleotide sequence ID" value="NZ_JARGYT010000044.1"/>
</dbReference>